<comment type="caution">
    <text evidence="1">The sequence shown here is derived from an EMBL/GenBank/DDBJ whole genome shotgun (WGS) entry which is preliminary data.</text>
</comment>
<name>A0ABQ1SFS0_9FLAO</name>
<sequence>METILERLKMYFENTSPEQVKEDWEKTKKYDKVESPSVETFIEVSKQLIDVGKFQNNLPPENLINNFENPNFSSDFFYLKCKAWKTQKEQVSQ</sequence>
<organism evidence="1 2">
    <name type="scientific">Psychroflexus planctonicus</name>
    <dbReference type="NCBI Taxonomy" id="1526575"/>
    <lineage>
        <taxon>Bacteria</taxon>
        <taxon>Pseudomonadati</taxon>
        <taxon>Bacteroidota</taxon>
        <taxon>Flavobacteriia</taxon>
        <taxon>Flavobacteriales</taxon>
        <taxon>Flavobacteriaceae</taxon>
        <taxon>Psychroflexus</taxon>
    </lineage>
</organism>
<reference evidence="2" key="1">
    <citation type="journal article" date="2019" name="Int. J. Syst. Evol. Microbiol.">
        <title>The Global Catalogue of Microorganisms (GCM) 10K type strain sequencing project: providing services to taxonomists for standard genome sequencing and annotation.</title>
        <authorList>
            <consortium name="The Broad Institute Genomics Platform"/>
            <consortium name="The Broad Institute Genome Sequencing Center for Infectious Disease"/>
            <person name="Wu L."/>
            <person name="Ma J."/>
        </authorList>
    </citation>
    <scope>NUCLEOTIDE SEQUENCE [LARGE SCALE GENOMIC DNA]</scope>
    <source>
        <strain evidence="2">CGMCC 1.12931</strain>
    </source>
</reference>
<evidence type="ECO:0000313" key="1">
    <source>
        <dbReference type="EMBL" id="GGE27461.1"/>
    </source>
</evidence>
<dbReference type="RefSeq" id="WP_188457531.1">
    <property type="nucleotide sequence ID" value="NZ_BMGM01000002.1"/>
</dbReference>
<evidence type="ECO:0000313" key="2">
    <source>
        <dbReference type="Proteomes" id="UP000599179"/>
    </source>
</evidence>
<keyword evidence="2" id="KW-1185">Reference proteome</keyword>
<dbReference type="Proteomes" id="UP000599179">
    <property type="component" value="Unassembled WGS sequence"/>
</dbReference>
<proteinExistence type="predicted"/>
<accession>A0ABQ1SFS0</accession>
<dbReference type="EMBL" id="BMGM01000002">
    <property type="protein sequence ID" value="GGE27461.1"/>
    <property type="molecule type" value="Genomic_DNA"/>
</dbReference>
<gene>
    <name evidence="1" type="ORF">GCM10010832_05190</name>
</gene>
<protein>
    <submittedName>
        <fullName evidence="1">Uncharacterized protein</fullName>
    </submittedName>
</protein>